<sequence>MVADCAGGKVQFFGGVGEILVAGGSGEHAQRGQQGRAQIHRGMSEICGSPRYYALVAPTVATDAGSSPRDDRAMSLSLPAAVFRRFIPAWRGSGARS</sequence>
<keyword evidence="2" id="KW-1185">Reference proteome</keyword>
<proteinExistence type="predicted"/>
<dbReference type="Proteomes" id="UP000052230">
    <property type="component" value="Unassembled WGS sequence"/>
</dbReference>
<organism evidence="1 2">
    <name type="scientific">Xanthomonas citri pv. citri</name>
    <dbReference type="NCBI Taxonomy" id="611301"/>
    <lineage>
        <taxon>Bacteria</taxon>
        <taxon>Pseudomonadati</taxon>
        <taxon>Pseudomonadota</taxon>
        <taxon>Gammaproteobacteria</taxon>
        <taxon>Lysobacterales</taxon>
        <taxon>Lysobacteraceae</taxon>
        <taxon>Xanthomonas</taxon>
    </lineage>
</organism>
<evidence type="ECO:0000313" key="1">
    <source>
        <dbReference type="EMBL" id="CEG17267.1"/>
    </source>
</evidence>
<name>A0A0U5BUV8_XANCI</name>
<accession>A0A0U5BUV8</accession>
<evidence type="ECO:0000313" key="2">
    <source>
        <dbReference type="Proteomes" id="UP000052230"/>
    </source>
</evidence>
<gene>
    <name evidence="1" type="ORF">XAC3562_610139</name>
</gene>
<reference evidence="1 2" key="1">
    <citation type="submission" date="2014-09" db="EMBL/GenBank/DDBJ databases">
        <authorList>
            <person name="Regsiter A."/>
        </authorList>
    </citation>
    <scope>NUCLEOTIDE SEQUENCE [LARGE SCALE GENOMIC DNA]</scope>
</reference>
<comment type="caution">
    <text evidence="1">The sequence shown here is derived from an EMBL/GenBank/DDBJ whole genome shotgun (WGS) entry which is preliminary data.</text>
</comment>
<protein>
    <submittedName>
        <fullName evidence="1">Uncharacterized protein</fullName>
    </submittedName>
</protein>
<dbReference type="EMBL" id="CCXZ01000157">
    <property type="protein sequence ID" value="CEG17267.1"/>
    <property type="molecule type" value="Genomic_DNA"/>
</dbReference>
<dbReference type="AlphaFoldDB" id="A0A0U5BUV8"/>